<evidence type="ECO:0000313" key="4">
    <source>
        <dbReference type="EMBL" id="ACL15595.1"/>
    </source>
</evidence>
<sequence length="78" mass="8234">MTLCTVVKTIKISARNQIAGIVKAIKKGPVSTEVEITIAGDNELVSSITTTSAENLNLKEGSKVFPIVKASEVMMGID</sequence>
<dbReference type="InterPro" id="IPR005116">
    <property type="entry name" value="Transp-assoc_OB_typ1"/>
</dbReference>
<dbReference type="KEGG" id="mpl:Mpal_0209"/>
<comment type="subcellular location">
    <subcellularLocation>
        <location evidence="1">Cell membrane</location>
        <topology evidence="1">Peripheral membrane protein</topology>
    </subcellularLocation>
</comment>
<dbReference type="SUPFAM" id="SSF50331">
    <property type="entry name" value="MOP-like"/>
    <property type="match status" value="1"/>
</dbReference>
<dbReference type="Pfam" id="PF03459">
    <property type="entry name" value="TOBE"/>
    <property type="match status" value="1"/>
</dbReference>
<dbReference type="Proteomes" id="UP000002457">
    <property type="component" value="Chromosome"/>
</dbReference>
<feature type="domain" description="Mop" evidence="3">
    <location>
        <begin position="11"/>
        <end position="77"/>
    </location>
</feature>
<dbReference type="STRING" id="521011.Mpal_0209"/>
<reference evidence="4 5" key="1">
    <citation type="journal article" date="2015" name="Genome Announc.">
        <title>Complete Genome Sequence of Methanosphaerula palustris E1-9CT, a Hydrogenotrophic Methanogen Isolated from a Minerotrophic Fen Peatland.</title>
        <authorList>
            <person name="Cadillo-Quiroz H."/>
            <person name="Browne P."/>
            <person name="Kyrpides N."/>
            <person name="Woyke T."/>
            <person name="Goodwin L."/>
            <person name="Detter C."/>
            <person name="Yavitt J.B."/>
            <person name="Zinder S.H."/>
        </authorList>
    </citation>
    <scope>NUCLEOTIDE SEQUENCE [LARGE SCALE GENOMIC DNA]</scope>
    <source>
        <strain evidence="5">ATCC BAA-1556 / DSM 19958 / E1-9c</strain>
    </source>
</reference>
<organism evidence="4 5">
    <name type="scientific">Methanosphaerula palustris (strain ATCC BAA-1556 / DSM 19958 / E1-9c)</name>
    <dbReference type="NCBI Taxonomy" id="521011"/>
    <lineage>
        <taxon>Archaea</taxon>
        <taxon>Methanobacteriati</taxon>
        <taxon>Methanobacteriota</taxon>
        <taxon>Stenosarchaea group</taxon>
        <taxon>Methanomicrobia</taxon>
        <taxon>Methanomicrobiales</taxon>
        <taxon>Methanoregulaceae</taxon>
        <taxon>Methanosphaerula</taxon>
    </lineage>
</organism>
<dbReference type="AlphaFoldDB" id="B8GJ22"/>
<name>B8GJ22_METPE</name>
<evidence type="ECO:0000256" key="1">
    <source>
        <dbReference type="ARBA" id="ARBA00004202"/>
    </source>
</evidence>
<keyword evidence="2" id="KW-0500">Molybdenum</keyword>
<proteinExistence type="predicted"/>
<dbReference type="Gene3D" id="2.40.50.100">
    <property type="match status" value="1"/>
</dbReference>
<dbReference type="InterPro" id="IPR008995">
    <property type="entry name" value="Mo/tungstate-bd_C_term_dom"/>
</dbReference>
<dbReference type="RefSeq" id="WP_012616914.1">
    <property type="nucleotide sequence ID" value="NC_011832.1"/>
</dbReference>
<keyword evidence="5" id="KW-1185">Reference proteome</keyword>
<dbReference type="GO" id="GO:0015689">
    <property type="term" value="P:molybdate ion transport"/>
    <property type="evidence" value="ECO:0007669"/>
    <property type="project" value="InterPro"/>
</dbReference>
<evidence type="ECO:0000313" key="5">
    <source>
        <dbReference type="Proteomes" id="UP000002457"/>
    </source>
</evidence>
<protein>
    <submittedName>
        <fullName evidence="4">TOBE domain protein</fullName>
    </submittedName>
</protein>
<dbReference type="PROSITE" id="PS51866">
    <property type="entry name" value="MOP"/>
    <property type="match status" value="1"/>
</dbReference>
<dbReference type="NCBIfam" id="TIGR00638">
    <property type="entry name" value="Mop"/>
    <property type="match status" value="1"/>
</dbReference>
<dbReference type="InterPro" id="IPR004606">
    <property type="entry name" value="Mop_domain"/>
</dbReference>
<dbReference type="GO" id="GO:0005886">
    <property type="term" value="C:plasma membrane"/>
    <property type="evidence" value="ECO:0007669"/>
    <property type="project" value="UniProtKB-SubCell"/>
</dbReference>
<evidence type="ECO:0000259" key="3">
    <source>
        <dbReference type="PROSITE" id="PS51866"/>
    </source>
</evidence>
<dbReference type="eggNOG" id="arCOG00228">
    <property type="taxonomic scope" value="Archaea"/>
</dbReference>
<accession>B8GJ22</accession>
<evidence type="ECO:0000256" key="2">
    <source>
        <dbReference type="ARBA" id="ARBA00022505"/>
    </source>
</evidence>
<dbReference type="HOGENOM" id="CLU_118993_1_3_2"/>
<dbReference type="EMBL" id="CP001338">
    <property type="protein sequence ID" value="ACL15595.1"/>
    <property type="molecule type" value="Genomic_DNA"/>
</dbReference>
<gene>
    <name evidence="4" type="ordered locus">Mpal_0209</name>
</gene>
<dbReference type="GeneID" id="7270594"/>